<evidence type="ECO:0000313" key="3">
    <source>
        <dbReference type="Proteomes" id="UP000887565"/>
    </source>
</evidence>
<dbReference type="OMA" id="ECHILEF"/>
<dbReference type="PROSITE" id="PS50011">
    <property type="entry name" value="PROTEIN_KINASE_DOM"/>
    <property type="match status" value="1"/>
</dbReference>
<dbReference type="Proteomes" id="UP000887565">
    <property type="component" value="Unplaced"/>
</dbReference>
<name>A0A915HZP0_ROMCU</name>
<accession>A0A915HZP0</accession>
<dbReference type="GO" id="GO:0005524">
    <property type="term" value="F:ATP binding"/>
    <property type="evidence" value="ECO:0007669"/>
    <property type="project" value="UniProtKB-UniRule"/>
</dbReference>
<dbReference type="InterPro" id="IPR000719">
    <property type="entry name" value="Prot_kinase_dom"/>
</dbReference>
<evidence type="ECO:0000313" key="4">
    <source>
        <dbReference type="WBParaSite" id="nRc.2.0.1.t07326-RA"/>
    </source>
</evidence>
<dbReference type="WBParaSite" id="nRc.2.0.1.t07326-RA">
    <property type="protein sequence ID" value="nRc.2.0.1.t07326-RA"/>
    <property type="gene ID" value="nRc.2.0.1.g07326"/>
</dbReference>
<dbReference type="PROSITE" id="PS00107">
    <property type="entry name" value="PROTEIN_KINASE_ATP"/>
    <property type="match status" value="1"/>
</dbReference>
<feature type="domain" description="Protein kinase" evidence="2">
    <location>
        <begin position="138"/>
        <end position="197"/>
    </location>
</feature>
<organism evidence="3 4">
    <name type="scientific">Romanomermis culicivorax</name>
    <name type="common">Nematode worm</name>
    <dbReference type="NCBI Taxonomy" id="13658"/>
    <lineage>
        <taxon>Eukaryota</taxon>
        <taxon>Metazoa</taxon>
        <taxon>Ecdysozoa</taxon>
        <taxon>Nematoda</taxon>
        <taxon>Enoplea</taxon>
        <taxon>Dorylaimia</taxon>
        <taxon>Mermithida</taxon>
        <taxon>Mermithoidea</taxon>
        <taxon>Mermithidae</taxon>
        <taxon>Romanomermis</taxon>
    </lineage>
</organism>
<dbReference type="InterPro" id="IPR011009">
    <property type="entry name" value="Kinase-like_dom_sf"/>
</dbReference>
<proteinExistence type="predicted"/>
<evidence type="ECO:0000259" key="2">
    <source>
        <dbReference type="PROSITE" id="PS50011"/>
    </source>
</evidence>
<dbReference type="Pfam" id="PF07714">
    <property type="entry name" value="PK_Tyr_Ser-Thr"/>
    <property type="match status" value="1"/>
</dbReference>
<dbReference type="InterPro" id="IPR017441">
    <property type="entry name" value="Protein_kinase_ATP_BS"/>
</dbReference>
<dbReference type="InterPro" id="IPR001245">
    <property type="entry name" value="Ser-Thr/Tyr_kinase_cat_dom"/>
</dbReference>
<evidence type="ECO:0000256" key="1">
    <source>
        <dbReference type="PROSITE-ProRule" id="PRU10141"/>
    </source>
</evidence>
<sequence length="197" mass="22746">MKRRHHQAQITRKNFQFTCDDEGFFDTLHDLISEDRINLTTPDCAKMHFFTTDYKHYTLDADGLCHNLISPIPRNNLASDQQSRRRISTIDITDADYCDHAVNNNDIDHLCNKDLQANFDEWTKRLRDAGYAIHRRDLRLGDCIGKGEFGDVLIGWLRERKVAVKVLKEAGQVVKSFLQEAVLMAHSQFLQGISLVK</sequence>
<dbReference type="GO" id="GO:0004672">
    <property type="term" value="F:protein kinase activity"/>
    <property type="evidence" value="ECO:0007669"/>
    <property type="project" value="InterPro"/>
</dbReference>
<dbReference type="SUPFAM" id="SSF56112">
    <property type="entry name" value="Protein kinase-like (PK-like)"/>
    <property type="match status" value="1"/>
</dbReference>
<protein>
    <submittedName>
        <fullName evidence="4">Protein kinase domain-containing protein</fullName>
    </submittedName>
</protein>
<reference evidence="4" key="1">
    <citation type="submission" date="2022-11" db="UniProtKB">
        <authorList>
            <consortium name="WormBaseParasite"/>
        </authorList>
    </citation>
    <scope>IDENTIFICATION</scope>
</reference>
<keyword evidence="3" id="KW-1185">Reference proteome</keyword>
<feature type="binding site" evidence="1">
    <location>
        <position position="165"/>
    </location>
    <ligand>
        <name>ATP</name>
        <dbReference type="ChEBI" id="CHEBI:30616"/>
    </ligand>
</feature>
<dbReference type="AlphaFoldDB" id="A0A915HZP0"/>
<keyword evidence="1" id="KW-0547">Nucleotide-binding</keyword>
<dbReference type="Gene3D" id="3.30.200.20">
    <property type="entry name" value="Phosphorylase Kinase, domain 1"/>
    <property type="match status" value="1"/>
</dbReference>
<keyword evidence="1" id="KW-0067">ATP-binding</keyword>